<dbReference type="FunFam" id="3.30.70.860:FF:000004">
    <property type="entry name" value="UPF0234 protein AWC22_11905"/>
    <property type="match status" value="1"/>
</dbReference>
<dbReference type="PANTHER" id="PTHR30476">
    <property type="entry name" value="UPF0234 PROTEIN YAJQ"/>
    <property type="match status" value="1"/>
</dbReference>
<keyword evidence="5" id="KW-1185">Reference proteome</keyword>
<dbReference type="HAMAP" id="MF_00632">
    <property type="entry name" value="UPF0234"/>
    <property type="match status" value="1"/>
</dbReference>
<dbReference type="InterPro" id="IPR007551">
    <property type="entry name" value="YajQ/Smlt4090-like"/>
</dbReference>
<dbReference type="Gene3D" id="3.30.70.860">
    <property type="match status" value="1"/>
</dbReference>
<accession>A0A4R6RQT7</accession>
<evidence type="ECO:0000256" key="3">
    <source>
        <dbReference type="HAMAP-Rule" id="MF_00632"/>
    </source>
</evidence>
<comment type="caution">
    <text evidence="4">The sequence shown here is derived from an EMBL/GenBank/DDBJ whole genome shotgun (WGS) entry which is preliminary data.</text>
</comment>
<evidence type="ECO:0000256" key="1">
    <source>
        <dbReference type="ARBA" id="ARBA00022741"/>
    </source>
</evidence>
<dbReference type="Proteomes" id="UP000295601">
    <property type="component" value="Unassembled WGS sequence"/>
</dbReference>
<dbReference type="GO" id="GO:0005829">
    <property type="term" value="C:cytosol"/>
    <property type="evidence" value="ECO:0007669"/>
    <property type="project" value="TreeGrafter"/>
</dbReference>
<evidence type="ECO:0000313" key="5">
    <source>
        <dbReference type="Proteomes" id="UP000295601"/>
    </source>
</evidence>
<dbReference type="NCBIfam" id="NF003819">
    <property type="entry name" value="PRK05412.1"/>
    <property type="match status" value="1"/>
</dbReference>
<evidence type="ECO:0000313" key="4">
    <source>
        <dbReference type="EMBL" id="TDP89163.1"/>
    </source>
</evidence>
<comment type="function">
    <text evidence="3">Nucleotide-binding protein.</text>
</comment>
<dbReference type="GO" id="GO:0000166">
    <property type="term" value="F:nucleotide binding"/>
    <property type="evidence" value="ECO:0007669"/>
    <property type="project" value="UniProtKB-UniRule"/>
</dbReference>
<keyword evidence="1 3" id="KW-0547">Nucleotide-binding</keyword>
<dbReference type="InterPro" id="IPR035570">
    <property type="entry name" value="UPF0234_N"/>
</dbReference>
<comment type="similarity">
    <text evidence="2 3">Belongs to the YajQ family.</text>
</comment>
<sequence>MVVVRRGPTKSVATYSLQLFHLLETVAARDRYAEGMADSSFDVVSKIDSMEVENAINQARKEVEQRYDFKGVGADISLSGETILIKANTEERANAVLDVLQSKFIKRSLSLKSLETGEPYPSGKEYRIESKLKEGIDQATAKKLNKLIRDEGPKSVKSQIQGDELRVSSKSRDDLQATMALLKGADIDVALQFVNYR</sequence>
<dbReference type="PANTHER" id="PTHR30476:SF0">
    <property type="entry name" value="UPF0234 PROTEIN YAJQ"/>
    <property type="match status" value="1"/>
</dbReference>
<dbReference type="InterPro" id="IPR036183">
    <property type="entry name" value="YajQ-like_sf"/>
</dbReference>
<protein>
    <recommendedName>
        <fullName evidence="3">Nucleotide-binding protein EDF62_3484</fullName>
    </recommendedName>
</protein>
<dbReference type="AlphaFoldDB" id="A0A4R6RQT7"/>
<dbReference type="Pfam" id="PF04461">
    <property type="entry name" value="YajQ"/>
    <property type="match status" value="1"/>
</dbReference>
<dbReference type="SUPFAM" id="SSF89963">
    <property type="entry name" value="YajQ-like"/>
    <property type="match status" value="2"/>
</dbReference>
<evidence type="ECO:0000256" key="2">
    <source>
        <dbReference type="ARBA" id="ARBA00093450"/>
    </source>
</evidence>
<organism evidence="4 5">
    <name type="scientific">Leucobacter luti</name>
    <dbReference type="NCBI Taxonomy" id="340320"/>
    <lineage>
        <taxon>Bacteria</taxon>
        <taxon>Bacillati</taxon>
        <taxon>Actinomycetota</taxon>
        <taxon>Actinomycetes</taxon>
        <taxon>Micrococcales</taxon>
        <taxon>Microbacteriaceae</taxon>
        <taxon>Leucobacter</taxon>
    </lineage>
</organism>
<name>A0A4R6RQT7_9MICO</name>
<gene>
    <name evidence="4" type="ORF">EDF62_3484</name>
</gene>
<dbReference type="Gene3D" id="3.30.70.990">
    <property type="entry name" value="YajQ-like, domain 2"/>
    <property type="match status" value="1"/>
</dbReference>
<dbReference type="InterPro" id="IPR035571">
    <property type="entry name" value="UPF0234-like_C"/>
</dbReference>
<proteinExistence type="inferred from homology"/>
<reference evidence="4 5" key="1">
    <citation type="submission" date="2019-03" db="EMBL/GenBank/DDBJ databases">
        <title>Genomic analyses of the natural microbiome of Caenorhabditis elegans.</title>
        <authorList>
            <person name="Samuel B."/>
        </authorList>
    </citation>
    <scope>NUCLEOTIDE SEQUENCE [LARGE SCALE GENOMIC DNA]</scope>
    <source>
        <strain evidence="4 5">JUb18</strain>
    </source>
</reference>
<dbReference type="CDD" id="cd11740">
    <property type="entry name" value="YajQ_like"/>
    <property type="match status" value="1"/>
</dbReference>
<dbReference type="EMBL" id="SNYA01000011">
    <property type="protein sequence ID" value="TDP89163.1"/>
    <property type="molecule type" value="Genomic_DNA"/>
</dbReference>